<gene>
    <name evidence="1" type="ORF">GQ55_2G069700</name>
</gene>
<name>A0A2T7EM83_9POAL</name>
<dbReference type="GO" id="GO:0006886">
    <property type="term" value="P:intracellular protein transport"/>
    <property type="evidence" value="ECO:0007669"/>
    <property type="project" value="InterPro"/>
</dbReference>
<evidence type="ECO:0008006" key="3">
    <source>
        <dbReference type="Google" id="ProtNLM"/>
    </source>
</evidence>
<evidence type="ECO:0000313" key="2">
    <source>
        <dbReference type="Proteomes" id="UP000244336"/>
    </source>
</evidence>
<sequence>MENTPPCGDFWMIMANLESENPVANIAAMNHALVLIDGGKLPEPQLHHASMMRLWKVRDQLTAVKVMYIFFHSSPGIINDTRCVRAFASLMLSPHAAVVYACAGALPSLSRVVPGFAFAMARAYCNILIVFPPQLSFQIPSVVLILDRLKQISTTMVDHPGLDDLAMDVLGALANRNFAVRRKVLNLAVSLLTPRNIVDVLWFLKNELDLAATADIPIEYQQMLAAAIRECQSAYPESIMRFILDPKYLVFIDCICYIKEIMDRNPMLRPAPEGYSEGAPACQARGSFDAILSLFEDLLKRRNMEKLIHGDTEVEQEYMLPRDYYGVKDKDAQGDHLKPWLMEMEELLFVHIGLTQQADGCYAIASSSEGSSSSDNVSLFIPSLDHTDNLEILVQSGDVLLADFVDDILSMLLEKDGV</sequence>
<dbReference type="SUPFAM" id="SSF48371">
    <property type="entry name" value="ARM repeat"/>
    <property type="match status" value="1"/>
</dbReference>
<accession>A0A2T7EM83</accession>
<dbReference type="OrthoDB" id="668263at2759"/>
<dbReference type="PANTHER" id="PTHR10635">
    <property type="entry name" value="COATOMER SUBUNIT BETA"/>
    <property type="match status" value="1"/>
</dbReference>
<dbReference type="Gramene" id="PUZ68947">
    <property type="protein sequence ID" value="PUZ68947"/>
    <property type="gene ID" value="GQ55_2G069700"/>
</dbReference>
<dbReference type="PANTHER" id="PTHR10635:SF3">
    <property type="entry name" value="COATOMER SUBUNIT BETA-1"/>
    <property type="match status" value="1"/>
</dbReference>
<evidence type="ECO:0000313" key="1">
    <source>
        <dbReference type="EMBL" id="PUZ68947.1"/>
    </source>
</evidence>
<reference evidence="1 2" key="1">
    <citation type="submission" date="2018-04" db="EMBL/GenBank/DDBJ databases">
        <title>WGS assembly of Panicum hallii var. hallii HAL2.</title>
        <authorList>
            <person name="Lovell J."/>
            <person name="Jenkins J."/>
            <person name="Lowry D."/>
            <person name="Mamidi S."/>
            <person name="Sreedasyam A."/>
            <person name="Weng X."/>
            <person name="Barry K."/>
            <person name="Bonette J."/>
            <person name="Campitelli B."/>
            <person name="Daum C."/>
            <person name="Gordon S."/>
            <person name="Gould B."/>
            <person name="Lipzen A."/>
            <person name="MacQueen A."/>
            <person name="Palacio-Mejia J."/>
            <person name="Plott C."/>
            <person name="Shakirov E."/>
            <person name="Shu S."/>
            <person name="Yoshinaga Y."/>
            <person name="Zane M."/>
            <person name="Rokhsar D."/>
            <person name="Grimwood J."/>
            <person name="Schmutz J."/>
            <person name="Juenger T."/>
        </authorList>
    </citation>
    <scope>NUCLEOTIDE SEQUENCE [LARGE SCALE GENOMIC DNA]</scope>
    <source>
        <strain evidence="2">cv. HAL2</strain>
    </source>
</reference>
<dbReference type="GO" id="GO:0006891">
    <property type="term" value="P:intra-Golgi vesicle-mediated transport"/>
    <property type="evidence" value="ECO:0007669"/>
    <property type="project" value="TreeGrafter"/>
</dbReference>
<proteinExistence type="predicted"/>
<keyword evidence="2" id="KW-1185">Reference proteome</keyword>
<dbReference type="GO" id="GO:0030126">
    <property type="term" value="C:COPI vesicle coat"/>
    <property type="evidence" value="ECO:0007669"/>
    <property type="project" value="TreeGrafter"/>
</dbReference>
<dbReference type="AlphaFoldDB" id="A0A2T7EM83"/>
<dbReference type="GO" id="GO:0006888">
    <property type="term" value="P:endoplasmic reticulum to Golgi vesicle-mediated transport"/>
    <property type="evidence" value="ECO:0007669"/>
    <property type="project" value="TreeGrafter"/>
</dbReference>
<dbReference type="Gene3D" id="1.25.10.10">
    <property type="entry name" value="Leucine-rich Repeat Variant"/>
    <property type="match status" value="1"/>
</dbReference>
<dbReference type="InterPro" id="IPR016024">
    <property type="entry name" value="ARM-type_fold"/>
</dbReference>
<organism evidence="1 2">
    <name type="scientific">Panicum hallii var. hallii</name>
    <dbReference type="NCBI Taxonomy" id="1504633"/>
    <lineage>
        <taxon>Eukaryota</taxon>
        <taxon>Viridiplantae</taxon>
        <taxon>Streptophyta</taxon>
        <taxon>Embryophyta</taxon>
        <taxon>Tracheophyta</taxon>
        <taxon>Spermatophyta</taxon>
        <taxon>Magnoliopsida</taxon>
        <taxon>Liliopsida</taxon>
        <taxon>Poales</taxon>
        <taxon>Poaceae</taxon>
        <taxon>PACMAD clade</taxon>
        <taxon>Panicoideae</taxon>
        <taxon>Panicodae</taxon>
        <taxon>Paniceae</taxon>
        <taxon>Panicinae</taxon>
        <taxon>Panicum</taxon>
        <taxon>Panicum sect. Panicum</taxon>
    </lineage>
</organism>
<dbReference type="STRING" id="1504633.A0A2T7EM83"/>
<dbReference type="Proteomes" id="UP000244336">
    <property type="component" value="Chromosome 2"/>
</dbReference>
<dbReference type="InterPro" id="IPR011989">
    <property type="entry name" value="ARM-like"/>
</dbReference>
<protein>
    <recommendedName>
        <fullName evidence="3">Clathrin/coatomer adaptor adaptin-like N-terminal domain-containing protein</fullName>
    </recommendedName>
</protein>
<dbReference type="EMBL" id="CM009750">
    <property type="protein sequence ID" value="PUZ68947.1"/>
    <property type="molecule type" value="Genomic_DNA"/>
</dbReference>
<dbReference type="InterPro" id="IPR016460">
    <property type="entry name" value="COPB1"/>
</dbReference>